<organism evidence="1 2">
    <name type="scientific">Dorcoceras hygrometricum</name>
    <dbReference type="NCBI Taxonomy" id="472368"/>
    <lineage>
        <taxon>Eukaryota</taxon>
        <taxon>Viridiplantae</taxon>
        <taxon>Streptophyta</taxon>
        <taxon>Embryophyta</taxon>
        <taxon>Tracheophyta</taxon>
        <taxon>Spermatophyta</taxon>
        <taxon>Magnoliopsida</taxon>
        <taxon>eudicotyledons</taxon>
        <taxon>Gunneridae</taxon>
        <taxon>Pentapetalae</taxon>
        <taxon>asterids</taxon>
        <taxon>lamiids</taxon>
        <taxon>Lamiales</taxon>
        <taxon>Gesneriaceae</taxon>
        <taxon>Didymocarpoideae</taxon>
        <taxon>Trichosporeae</taxon>
        <taxon>Loxocarpinae</taxon>
        <taxon>Dorcoceras</taxon>
    </lineage>
</organism>
<gene>
    <name evidence="1" type="ORF">F511_25180</name>
</gene>
<keyword evidence="2" id="KW-1185">Reference proteome</keyword>
<dbReference type="AlphaFoldDB" id="A0A2Z7C7K9"/>
<accession>A0A2Z7C7K9</accession>
<dbReference type="EMBL" id="KQ998949">
    <property type="protein sequence ID" value="KZV42826.1"/>
    <property type="molecule type" value="Genomic_DNA"/>
</dbReference>
<evidence type="ECO:0000313" key="2">
    <source>
        <dbReference type="Proteomes" id="UP000250235"/>
    </source>
</evidence>
<protein>
    <submittedName>
        <fullName evidence="1">Diacylglycerol kinase 1</fullName>
    </submittedName>
</protein>
<name>A0A2Z7C7K9_9LAMI</name>
<dbReference type="GO" id="GO:0016301">
    <property type="term" value="F:kinase activity"/>
    <property type="evidence" value="ECO:0007669"/>
    <property type="project" value="UniProtKB-KW"/>
</dbReference>
<reference evidence="1 2" key="1">
    <citation type="journal article" date="2015" name="Proc. Natl. Acad. Sci. U.S.A.">
        <title>The resurrection genome of Boea hygrometrica: A blueprint for survival of dehydration.</title>
        <authorList>
            <person name="Xiao L."/>
            <person name="Yang G."/>
            <person name="Zhang L."/>
            <person name="Yang X."/>
            <person name="Zhao S."/>
            <person name="Ji Z."/>
            <person name="Zhou Q."/>
            <person name="Hu M."/>
            <person name="Wang Y."/>
            <person name="Chen M."/>
            <person name="Xu Y."/>
            <person name="Jin H."/>
            <person name="Xiao X."/>
            <person name="Hu G."/>
            <person name="Bao F."/>
            <person name="Hu Y."/>
            <person name="Wan P."/>
            <person name="Li L."/>
            <person name="Deng X."/>
            <person name="Kuang T."/>
            <person name="Xiang C."/>
            <person name="Zhu J.K."/>
            <person name="Oliver M.J."/>
            <person name="He Y."/>
        </authorList>
    </citation>
    <scope>NUCLEOTIDE SEQUENCE [LARGE SCALE GENOMIC DNA]</scope>
    <source>
        <strain evidence="2">cv. XS01</strain>
    </source>
</reference>
<proteinExistence type="predicted"/>
<sequence>MPRSAEHPKTRSKIEICPRPHHYFGSVSRGPCPDVMKSPDQTLKRSIIQSPVARRSRAPRHCGVCSSAEEAAAMLMWISVVEVLAHIQLLRVISCWYVSCDDQQRALRDFEATTFCEQEPAVAVALHTHDHFHFSCCSRGLLLLCFLTRMRGRAAIPDSHLPAGLVALMRRVVNYHSSWVVSGPVLITHN</sequence>
<keyword evidence="1" id="KW-0418">Kinase</keyword>
<evidence type="ECO:0000313" key="1">
    <source>
        <dbReference type="EMBL" id="KZV42826.1"/>
    </source>
</evidence>
<keyword evidence="1" id="KW-0808">Transferase</keyword>
<dbReference type="Proteomes" id="UP000250235">
    <property type="component" value="Unassembled WGS sequence"/>
</dbReference>